<comment type="caution">
    <text evidence="2">The sequence shown here is derived from an EMBL/GenBank/DDBJ whole genome shotgun (WGS) entry which is preliminary data.</text>
</comment>
<name>A0A2V3UC14_9HYPH</name>
<evidence type="ECO:0000313" key="3">
    <source>
        <dbReference type="Proteomes" id="UP000248021"/>
    </source>
</evidence>
<protein>
    <submittedName>
        <fullName evidence="2">Uncharacterized protein</fullName>
    </submittedName>
</protein>
<keyword evidence="3" id="KW-1185">Reference proteome</keyword>
<reference evidence="2 3" key="1">
    <citation type="submission" date="2018-05" db="EMBL/GenBank/DDBJ databases">
        <title>Genomic Encyclopedia of Type Strains, Phase IV (KMG-IV): sequencing the most valuable type-strain genomes for metagenomic binning, comparative biology and taxonomic classification.</title>
        <authorList>
            <person name="Goeker M."/>
        </authorList>
    </citation>
    <scope>NUCLEOTIDE SEQUENCE [LARGE SCALE GENOMIC DNA]</scope>
    <source>
        <strain evidence="2 3">DSM 6462</strain>
    </source>
</reference>
<evidence type="ECO:0000313" key="2">
    <source>
        <dbReference type="EMBL" id="PXW61761.1"/>
    </source>
</evidence>
<dbReference type="EMBL" id="QJJK01000003">
    <property type="protein sequence ID" value="PXW61761.1"/>
    <property type="molecule type" value="Genomic_DNA"/>
</dbReference>
<gene>
    <name evidence="2" type="ORF">C7450_103279</name>
</gene>
<sequence length="127" mass="12954">MTPTKGTTAPMTFGPRAVGRRLAFGLVGGSAAVALLLGVAAVTPAAAQNAPLELPQQGQSLAKPGKAKPARAARTAKPQSSGRVQRPAVQQFRQPSYEDLAPQGTEEGGPGIRPSFRGGKPALNLGF</sequence>
<feature type="region of interest" description="Disordered" evidence="1">
    <location>
        <begin position="52"/>
        <end position="127"/>
    </location>
</feature>
<dbReference type="Proteomes" id="UP000248021">
    <property type="component" value="Unassembled WGS sequence"/>
</dbReference>
<evidence type="ECO:0000256" key="1">
    <source>
        <dbReference type="SAM" id="MobiDB-lite"/>
    </source>
</evidence>
<dbReference type="RefSeq" id="WP_110374056.1">
    <property type="nucleotide sequence ID" value="NZ_CAKNFN010000001.1"/>
</dbReference>
<organism evidence="2 3">
    <name type="scientific">Chelatococcus asaccharovorans</name>
    <dbReference type="NCBI Taxonomy" id="28210"/>
    <lineage>
        <taxon>Bacteria</taxon>
        <taxon>Pseudomonadati</taxon>
        <taxon>Pseudomonadota</taxon>
        <taxon>Alphaproteobacteria</taxon>
        <taxon>Hyphomicrobiales</taxon>
        <taxon>Chelatococcaceae</taxon>
        <taxon>Chelatococcus</taxon>
    </lineage>
</organism>
<dbReference type="AlphaFoldDB" id="A0A2V3UC14"/>
<proteinExistence type="predicted"/>
<accession>A0A2V3UC14</accession>